<dbReference type="InterPro" id="IPR001613">
    <property type="entry name" value="Flavin_amine_oxidase"/>
</dbReference>
<protein>
    <recommendedName>
        <fullName evidence="5">Tryptophan 2-monooxygenase</fullName>
        <ecNumber evidence="4">1.13.12.3</ecNumber>
    </recommendedName>
</protein>
<feature type="binding site" evidence="9">
    <location>
        <position position="57"/>
    </location>
    <ligand>
        <name>FAD</name>
        <dbReference type="ChEBI" id="CHEBI:57692"/>
    </ligand>
</feature>
<comment type="cofactor">
    <cofactor evidence="1">
        <name>FAD</name>
        <dbReference type="ChEBI" id="CHEBI:57692"/>
    </cofactor>
</comment>
<dbReference type="GO" id="GO:0009063">
    <property type="term" value="P:amino acid catabolic process"/>
    <property type="evidence" value="ECO:0007669"/>
    <property type="project" value="TreeGrafter"/>
</dbReference>
<dbReference type="InterPro" id="IPR050281">
    <property type="entry name" value="Flavin_monoamine_oxidase"/>
</dbReference>
<feature type="domain" description="Amine oxidase" evidence="10">
    <location>
        <begin position="56"/>
        <end position="492"/>
    </location>
</feature>
<dbReference type="PANTHER" id="PTHR10742:SF342">
    <property type="entry name" value="AMINE OXIDASE"/>
    <property type="match status" value="1"/>
</dbReference>
<dbReference type="GO" id="GO:0009851">
    <property type="term" value="P:auxin biosynthetic process"/>
    <property type="evidence" value="ECO:0007669"/>
    <property type="project" value="UniProtKB-KW"/>
</dbReference>
<evidence type="ECO:0000256" key="5">
    <source>
        <dbReference type="ARBA" id="ARBA00017871"/>
    </source>
</evidence>
<proteinExistence type="inferred from homology"/>
<feature type="binding site" evidence="9">
    <location>
        <begin position="100"/>
        <end position="103"/>
    </location>
    <ligand>
        <name>FAD</name>
        <dbReference type="ChEBI" id="CHEBI:57692"/>
    </ligand>
</feature>
<organism evidence="11 12">
    <name type="scientific">Sorangium cellulosum</name>
    <name type="common">Polyangium cellulosum</name>
    <dbReference type="NCBI Taxonomy" id="56"/>
    <lineage>
        <taxon>Bacteria</taxon>
        <taxon>Pseudomonadati</taxon>
        <taxon>Myxococcota</taxon>
        <taxon>Polyangia</taxon>
        <taxon>Polyangiales</taxon>
        <taxon>Polyangiaceae</taxon>
        <taxon>Sorangium</taxon>
    </lineage>
</organism>
<evidence type="ECO:0000313" key="12">
    <source>
        <dbReference type="Proteomes" id="UP000238348"/>
    </source>
</evidence>
<evidence type="ECO:0000256" key="2">
    <source>
        <dbReference type="ARBA" id="ARBA00004814"/>
    </source>
</evidence>
<dbReference type="Gene3D" id="1.20.1440.240">
    <property type="match status" value="1"/>
</dbReference>
<dbReference type="Gene3D" id="3.50.50.60">
    <property type="entry name" value="FAD/NAD(P)-binding domain"/>
    <property type="match status" value="1"/>
</dbReference>
<feature type="binding site" evidence="9">
    <location>
        <position position="276"/>
    </location>
    <ligand>
        <name>FAD</name>
        <dbReference type="ChEBI" id="CHEBI:57692"/>
    </ligand>
</feature>
<evidence type="ECO:0000256" key="7">
    <source>
        <dbReference type="ARBA" id="ARBA00023070"/>
    </source>
</evidence>
<dbReference type="GO" id="GO:0001716">
    <property type="term" value="F:L-amino-acid oxidase activity"/>
    <property type="evidence" value="ECO:0007669"/>
    <property type="project" value="TreeGrafter"/>
</dbReference>
<dbReference type="OrthoDB" id="337830at2"/>
<dbReference type="InterPro" id="IPR002937">
    <property type="entry name" value="Amino_oxidase"/>
</dbReference>
<sequence>MFTERPIDVPQRSFASVYDRRRLAAAGEMLPALWNTLPEWPSVGGGRRVIVLGGGISGLCTAWSLRKAGFEPIILERNDRTGGRFYTLRNFFGDQYAELGVTRIADTHVLTLAYARHFGLPILEYPLDATQLYYVMGHRFLSTSRGKAHYPEDFPLTPEERDIDAESLNLQLAAKTFSVIGDPRDTQWPPATVRSDFAGETFYRSLDRTGASQAAKEICRAYEGTEIEMFGGLAWSANQKLDAKWFHTYAIAGGNDRLTTAFAEDLGDCILRNAQVERVISRKDGVTVEFTRHGEHESIEGDFVVCALPHRILLEVAFDPPLSAPKHQAASEIPMFTVTRLNFQFSRRFWEDEGILGLLVACTTTPVERLWDLTSLQPGGSGILTAYVQDRNAAMLDELPTAADRLEFGLKTMESFFPNARQYFQKGLSFSWHHQPYTRGGWPAFRPDQTDLISDLQRGEGRVVFAGDHTCLYTGWAQGALESAHFATAEIIAAACGTVQPTI</sequence>
<accession>A0A2L0FBW6</accession>
<evidence type="ECO:0000256" key="8">
    <source>
        <dbReference type="ARBA" id="ARBA00047321"/>
    </source>
</evidence>
<feature type="binding site" evidence="9">
    <location>
        <position position="103"/>
    </location>
    <ligand>
        <name>substrate</name>
    </ligand>
</feature>
<evidence type="ECO:0000256" key="1">
    <source>
        <dbReference type="ARBA" id="ARBA00001974"/>
    </source>
</evidence>
<evidence type="ECO:0000256" key="4">
    <source>
        <dbReference type="ARBA" id="ARBA00012535"/>
    </source>
</evidence>
<gene>
    <name evidence="11" type="ORF">SOCE26_105680</name>
</gene>
<dbReference type="RefSeq" id="WP_104986799.1">
    <property type="nucleotide sequence ID" value="NZ_CP012673.1"/>
</dbReference>
<dbReference type="GO" id="GO:0050361">
    <property type="term" value="F:tryptophan 2-monooxygenase activity"/>
    <property type="evidence" value="ECO:0007669"/>
    <property type="project" value="UniProtKB-EC"/>
</dbReference>
<dbReference type="PRINTS" id="PR00757">
    <property type="entry name" value="AMINEOXDASEF"/>
</dbReference>
<dbReference type="SUPFAM" id="SSF51905">
    <property type="entry name" value="FAD/NAD(P)-binding domain"/>
    <property type="match status" value="1"/>
</dbReference>
<evidence type="ECO:0000256" key="9">
    <source>
        <dbReference type="PIRSR" id="PIRSR601613-1"/>
    </source>
</evidence>
<dbReference type="Pfam" id="PF01593">
    <property type="entry name" value="Amino_oxidase"/>
    <property type="match status" value="1"/>
</dbReference>
<dbReference type="InterPro" id="IPR036188">
    <property type="entry name" value="FAD/NAD-bd_sf"/>
</dbReference>
<dbReference type="PANTHER" id="PTHR10742">
    <property type="entry name" value="FLAVIN MONOAMINE OXIDASE"/>
    <property type="match status" value="1"/>
</dbReference>
<feature type="binding site" evidence="9">
    <location>
        <position position="387"/>
    </location>
    <ligand>
        <name>substrate</name>
    </ligand>
</feature>
<comment type="pathway">
    <text evidence="2">Plant hormone metabolism; auxin biosynthesis.</text>
</comment>
<dbReference type="SUPFAM" id="SSF54373">
    <property type="entry name" value="FAD-linked reductases, C-terminal domain"/>
    <property type="match status" value="1"/>
</dbReference>
<dbReference type="EMBL" id="CP012673">
    <property type="protein sequence ID" value="AUX49023.1"/>
    <property type="molecule type" value="Genomic_DNA"/>
</dbReference>
<evidence type="ECO:0000313" key="11">
    <source>
        <dbReference type="EMBL" id="AUX49023.1"/>
    </source>
</evidence>
<keyword evidence="6" id="KW-0560">Oxidoreductase</keyword>
<name>A0A2L0FBW6_SORCE</name>
<dbReference type="Proteomes" id="UP000238348">
    <property type="component" value="Chromosome"/>
</dbReference>
<dbReference type="Gene3D" id="3.90.660.10">
    <property type="match status" value="1"/>
</dbReference>
<comment type="similarity">
    <text evidence="3">Belongs to the tryptophan 2-monooxygenase family.</text>
</comment>
<comment type="catalytic activity">
    <reaction evidence="8">
        <text>L-tryptophan + O2 = indole-3-acetamide + CO2 + H2O</text>
        <dbReference type="Rhea" id="RHEA:16165"/>
        <dbReference type="ChEBI" id="CHEBI:15377"/>
        <dbReference type="ChEBI" id="CHEBI:15379"/>
        <dbReference type="ChEBI" id="CHEBI:16031"/>
        <dbReference type="ChEBI" id="CHEBI:16526"/>
        <dbReference type="ChEBI" id="CHEBI:57912"/>
        <dbReference type="EC" id="1.13.12.3"/>
    </reaction>
</comment>
<keyword evidence="7" id="KW-0073">Auxin biosynthesis</keyword>
<reference evidence="11 12" key="1">
    <citation type="submission" date="2015-09" db="EMBL/GenBank/DDBJ databases">
        <title>Sorangium comparison.</title>
        <authorList>
            <person name="Zaburannyi N."/>
            <person name="Bunk B."/>
            <person name="Overmann J."/>
            <person name="Mueller R."/>
        </authorList>
    </citation>
    <scope>NUCLEOTIDE SEQUENCE [LARGE SCALE GENOMIC DNA]</scope>
    <source>
        <strain evidence="11 12">So ce26</strain>
    </source>
</reference>
<evidence type="ECO:0000256" key="3">
    <source>
        <dbReference type="ARBA" id="ARBA00005833"/>
    </source>
</evidence>
<dbReference type="EC" id="1.13.12.3" evidence="4"/>
<evidence type="ECO:0000259" key="10">
    <source>
        <dbReference type="Pfam" id="PF01593"/>
    </source>
</evidence>
<evidence type="ECO:0000256" key="6">
    <source>
        <dbReference type="ARBA" id="ARBA00023002"/>
    </source>
</evidence>
<dbReference type="AlphaFoldDB" id="A0A2L0FBW6"/>